<protein>
    <submittedName>
        <fullName evidence="1">DNA mismatch repair protein MutT</fullName>
    </submittedName>
</protein>
<evidence type="ECO:0000313" key="2">
    <source>
        <dbReference type="Proteomes" id="UP000186364"/>
    </source>
</evidence>
<gene>
    <name evidence="1" type="ORF">BJF93_17580</name>
</gene>
<accession>A0A1Q9ATF8</accession>
<dbReference type="AlphaFoldDB" id="A0A1Q9ATF8"/>
<comment type="caution">
    <text evidence="1">The sequence shown here is derived from an EMBL/GenBank/DDBJ whole genome shotgun (WGS) entry which is preliminary data.</text>
</comment>
<dbReference type="EMBL" id="MKIP01000057">
    <property type="protein sequence ID" value="OLP58648.1"/>
    <property type="molecule type" value="Genomic_DNA"/>
</dbReference>
<proteinExistence type="predicted"/>
<reference evidence="1 2" key="1">
    <citation type="submission" date="2016-09" db="EMBL/GenBank/DDBJ databases">
        <title>Rhizobium sp. nov., a novel species isolated from the rice rhizosphere.</title>
        <authorList>
            <person name="Zhao J."/>
            <person name="Zhang X."/>
        </authorList>
    </citation>
    <scope>NUCLEOTIDE SEQUENCE [LARGE SCALE GENOMIC DNA]</scope>
    <source>
        <strain evidence="1 2">1.7048</strain>
    </source>
</reference>
<dbReference type="InterPro" id="IPR015797">
    <property type="entry name" value="NUDIX_hydrolase-like_dom_sf"/>
</dbReference>
<dbReference type="Proteomes" id="UP000186364">
    <property type="component" value="Unassembled WGS sequence"/>
</dbReference>
<dbReference type="SUPFAM" id="SSF55811">
    <property type="entry name" value="Nudix"/>
    <property type="match status" value="1"/>
</dbReference>
<dbReference type="Gene3D" id="3.90.79.10">
    <property type="entry name" value="Nucleoside Triphosphate Pyrophosphohydrolase"/>
    <property type="match status" value="1"/>
</dbReference>
<dbReference type="RefSeq" id="WP_075629072.1">
    <property type="nucleotide sequence ID" value="NZ_FOAM01000003.1"/>
</dbReference>
<keyword evidence="2" id="KW-1185">Reference proteome</keyword>
<evidence type="ECO:0000313" key="1">
    <source>
        <dbReference type="EMBL" id="OLP58648.1"/>
    </source>
</evidence>
<name>A0A1Q9ATF8_9HYPH</name>
<sequence>MSPMIPAESNAAHWPPAQTIFPLSAVKVNVLDGPHPFLVDAADAIAENWEREVAANPHLFNGEMVLNRAIHIEDGVIRTAAYLAPFSSFLYWRKTRPLDKALHLAVLPVILSADGAVIAVRMAQHTANPGKVYCASGSLDRHDIVDGRCDIMGNMRREVLEETGLDLDASEAEAGFFGRHEQGAVLVARCYRFAEDAQTILDRVGAHIAAEAQSEIDGAVAIRDADPARHDYASFMPQVIGWALGQR</sequence>
<organism evidence="1 2">
    <name type="scientific">Xaviernesmea oryzae</name>
    <dbReference type="NCBI Taxonomy" id="464029"/>
    <lineage>
        <taxon>Bacteria</taxon>
        <taxon>Pseudomonadati</taxon>
        <taxon>Pseudomonadota</taxon>
        <taxon>Alphaproteobacteria</taxon>
        <taxon>Hyphomicrobiales</taxon>
        <taxon>Rhizobiaceae</taxon>
        <taxon>Rhizobium/Agrobacterium group</taxon>
        <taxon>Xaviernesmea</taxon>
    </lineage>
</organism>